<comment type="similarity">
    <text evidence="1">Belongs to the iron/ascorbate-dependent oxidoreductase family.</text>
</comment>
<dbReference type="Gene3D" id="2.60.120.620">
    <property type="entry name" value="q2cbj1_9rhob like domain"/>
    <property type="match status" value="1"/>
</dbReference>
<keyword evidence="1" id="KW-0408">Iron</keyword>
<dbReference type="PROSITE" id="PS51471">
    <property type="entry name" value="FE2OG_OXY"/>
    <property type="match status" value="1"/>
</dbReference>
<organism evidence="3 4">
    <name type="scientific">Nitrospira tepida</name>
    <dbReference type="NCBI Taxonomy" id="2973512"/>
    <lineage>
        <taxon>Bacteria</taxon>
        <taxon>Pseudomonadati</taxon>
        <taxon>Nitrospirota</taxon>
        <taxon>Nitrospiria</taxon>
        <taxon>Nitrospirales</taxon>
        <taxon>Nitrospiraceae</taxon>
        <taxon>Nitrospira</taxon>
    </lineage>
</organism>
<dbReference type="EMBL" id="OX365700">
    <property type="protein sequence ID" value="CAI4030411.1"/>
    <property type="molecule type" value="Genomic_DNA"/>
</dbReference>
<gene>
    <name evidence="3" type="ORF">DNFV4_00839</name>
</gene>
<dbReference type="AlphaFoldDB" id="A0AA86T2B5"/>
<protein>
    <submittedName>
        <fullName evidence="3">2OG-Fe(II) oxygenase</fullName>
    </submittedName>
</protein>
<keyword evidence="4" id="KW-1185">Reference proteome</keyword>
<sequence>MNGALNHQRANMKLADTLKADLGAEIEQAIRSLDFDELRQTYWRQGEFLFIKEFLPREIVEQYLVPQAQTVKPLVNRNYVPGHKKGGSVSYFQVIDRAPRFLELYRSPAFLEFLNRLVGAKLMLCPDSDPHSCALYYYTEAGDHIGYHYDTSYYKGARYTILMGLVDRSEHCRLVCQLHKKDPAKTSDEMRLATGPGDLVIFNGDRLWHAVTPLAEGEERIVLTMEYVTNPDMNPVKRLYSNLKDAVAYFGLKAFLPRRPASS</sequence>
<keyword evidence="1" id="KW-0560">Oxidoreductase</keyword>
<dbReference type="SUPFAM" id="SSF51197">
    <property type="entry name" value="Clavaminate synthase-like"/>
    <property type="match status" value="1"/>
</dbReference>
<name>A0AA86T2B5_9BACT</name>
<keyword evidence="1" id="KW-0479">Metal-binding</keyword>
<dbReference type="GO" id="GO:0046872">
    <property type="term" value="F:metal ion binding"/>
    <property type="evidence" value="ECO:0007669"/>
    <property type="project" value="UniProtKB-KW"/>
</dbReference>
<dbReference type="Proteomes" id="UP001179121">
    <property type="component" value="Chromosome"/>
</dbReference>
<dbReference type="InterPro" id="IPR005123">
    <property type="entry name" value="Oxoglu/Fe-dep_dioxygenase_dom"/>
</dbReference>
<dbReference type="KEGG" id="nti:DNFV4_00839"/>
<evidence type="ECO:0000259" key="2">
    <source>
        <dbReference type="PROSITE" id="PS51471"/>
    </source>
</evidence>
<dbReference type="GO" id="GO:0016491">
    <property type="term" value="F:oxidoreductase activity"/>
    <property type="evidence" value="ECO:0007669"/>
    <property type="project" value="UniProtKB-KW"/>
</dbReference>
<evidence type="ECO:0000313" key="3">
    <source>
        <dbReference type="EMBL" id="CAI4030411.1"/>
    </source>
</evidence>
<evidence type="ECO:0000313" key="4">
    <source>
        <dbReference type="Proteomes" id="UP001179121"/>
    </source>
</evidence>
<proteinExistence type="inferred from homology"/>
<accession>A0AA86T2B5</accession>
<reference evidence="3" key="1">
    <citation type="submission" date="2022-10" db="EMBL/GenBank/DDBJ databases">
        <authorList>
            <person name="Koch H."/>
        </authorList>
    </citation>
    <scope>NUCLEOTIDE SEQUENCE</scope>
    <source>
        <strain evidence="3">DNF</strain>
    </source>
</reference>
<evidence type="ECO:0000256" key="1">
    <source>
        <dbReference type="RuleBase" id="RU003682"/>
    </source>
</evidence>
<feature type="domain" description="Fe2OG dioxygenase" evidence="2">
    <location>
        <begin position="129"/>
        <end position="229"/>
    </location>
</feature>